<feature type="domain" description="Glycosyl-hydrolase 97 catalytic" evidence="7">
    <location>
        <begin position="293"/>
        <end position="441"/>
    </location>
</feature>
<feature type="domain" description="Glycosyl-hydrolase 97 N-terminal" evidence="8">
    <location>
        <begin position="28"/>
        <end position="268"/>
    </location>
</feature>
<evidence type="ECO:0000259" key="9">
    <source>
        <dbReference type="Pfam" id="PF14509"/>
    </source>
</evidence>
<dbReference type="RefSeq" id="WP_318349949.1">
    <property type="nucleotide sequence ID" value="NZ_AP018694.1"/>
</dbReference>
<dbReference type="InterPro" id="IPR052720">
    <property type="entry name" value="Glycosyl_hydrolase_97"/>
</dbReference>
<evidence type="ECO:0000313" key="11">
    <source>
        <dbReference type="Proteomes" id="UP001193389"/>
    </source>
</evidence>
<keyword evidence="11" id="KW-1185">Reference proteome</keyword>
<comment type="cofactor">
    <cofactor evidence="1">
        <name>Ca(2+)</name>
        <dbReference type="ChEBI" id="CHEBI:29108"/>
    </cofactor>
</comment>
<evidence type="ECO:0000256" key="6">
    <source>
        <dbReference type="SAM" id="SignalP"/>
    </source>
</evidence>
<keyword evidence="3" id="KW-0378">Hydrolase</keyword>
<dbReference type="Pfam" id="PF14508">
    <property type="entry name" value="GH97_N"/>
    <property type="match status" value="1"/>
</dbReference>
<proteinExistence type="predicted"/>
<evidence type="ECO:0000256" key="2">
    <source>
        <dbReference type="ARBA" id="ARBA00011245"/>
    </source>
</evidence>
<dbReference type="InterPro" id="IPR013785">
    <property type="entry name" value="Aldolase_TIM"/>
</dbReference>
<dbReference type="PANTHER" id="PTHR35803">
    <property type="entry name" value="GLUCAN 1,4-ALPHA-GLUCOSIDASE SUSB-RELATED"/>
    <property type="match status" value="1"/>
</dbReference>
<evidence type="ECO:0000259" key="8">
    <source>
        <dbReference type="Pfam" id="PF14508"/>
    </source>
</evidence>
<evidence type="ECO:0000256" key="4">
    <source>
        <dbReference type="ARBA" id="ARBA00022837"/>
    </source>
</evidence>
<gene>
    <name evidence="10" type="ORF">AQPE_1063</name>
</gene>
<accession>A0A5K7S5V9</accession>
<dbReference type="EMBL" id="AP018694">
    <property type="protein sequence ID" value="BBE16916.1"/>
    <property type="molecule type" value="Genomic_DNA"/>
</dbReference>
<evidence type="ECO:0000256" key="1">
    <source>
        <dbReference type="ARBA" id="ARBA00001913"/>
    </source>
</evidence>
<protein>
    <submittedName>
        <fullName evidence="10">Maltodextrin glucosidase</fullName>
    </submittedName>
</protein>
<dbReference type="AlphaFoldDB" id="A0A5K7S5V9"/>
<dbReference type="InterPro" id="IPR013780">
    <property type="entry name" value="Glyco_hydro_b"/>
</dbReference>
<dbReference type="InterPro" id="IPR019563">
    <property type="entry name" value="GH97_catalytic"/>
</dbReference>
<dbReference type="Pfam" id="PF14509">
    <property type="entry name" value="GH97_C"/>
    <property type="match status" value="1"/>
</dbReference>
<sequence length="643" mass="71374">MKLTLFSLLLILTGLSIQNLSAQETKSISSPDGNLTIIIQLDKDGALSYSFNAFKQAAILNSPMGYSAGNSVSVPSSGWAIKNSEQHSVISVWKPVWGKRSVVPDEYNEITFNLIGPDTTKLQHLCLEVRAYNDGVAFRYSVPDEEKNSLIATSELTAYHFAGDYTAWFYNGENANIGPVKLSENDAKRLPVMTVKASDKLYMAIHEANLATGDPLVLQSTKGSTSFSVVSNPGTLKAGFQSAWRVILCGKTPGTMVDSHMIELLNPPAVGDFSWVKPGVAVWDWRIDGAQVDGFTYGMNYPSWVRMVDFAAENNIRYLVLDANWYGPEHEAKSDPLKGDKVNDVKKLLQYGKEKGIGIWLYLNDVGGRKFPIEQTLKQYGDWGAAGIKYGFMRGNPTEKNEWTRKITELCAQNHLLCDFHDGPVHPYGQMRTFPNAITREYCHAQLDGHHVFVPSTFVTTVFVNMLSGPIDMNNGMFDLRQGKTTRVDENQPVPSTLVSEAARTLIVFSGATIIPDIPEYYRKYPDLLKFIASQKMPWQESKTLSGEIGEYIVEARQANDGVWLVGAASNESPRELDIPLSFLKRGKYDMTIIQDGDNAHYLTNREVLKSEKKIMKPSETVHVKLAAGGGACLIIKEVGRLN</sequence>
<evidence type="ECO:0000256" key="5">
    <source>
        <dbReference type="ARBA" id="ARBA00023295"/>
    </source>
</evidence>
<feature type="domain" description="Glycosyl-hydrolase 97 C-terminal oligomerisation" evidence="9">
    <location>
        <begin position="539"/>
        <end position="636"/>
    </location>
</feature>
<dbReference type="Gene3D" id="2.60.40.1180">
    <property type="entry name" value="Golgi alpha-mannosidase II"/>
    <property type="match status" value="1"/>
</dbReference>
<evidence type="ECO:0000313" key="10">
    <source>
        <dbReference type="EMBL" id="BBE16916.1"/>
    </source>
</evidence>
<feature type="chain" id="PRO_5024447653" evidence="6">
    <location>
        <begin position="23"/>
        <end position="643"/>
    </location>
</feature>
<comment type="subunit">
    <text evidence="2">Monomer.</text>
</comment>
<keyword evidence="5" id="KW-0326">Glycosidase</keyword>
<dbReference type="InterPro" id="IPR029486">
    <property type="entry name" value="GH97_N"/>
</dbReference>
<dbReference type="InterPro" id="IPR017853">
    <property type="entry name" value="GH"/>
</dbReference>
<name>A0A5K7S5V9_9BACT</name>
<organism evidence="10 11">
    <name type="scientific">Aquipluma nitroreducens</name>
    <dbReference type="NCBI Taxonomy" id="2010828"/>
    <lineage>
        <taxon>Bacteria</taxon>
        <taxon>Pseudomonadati</taxon>
        <taxon>Bacteroidota</taxon>
        <taxon>Bacteroidia</taxon>
        <taxon>Marinilabiliales</taxon>
        <taxon>Prolixibacteraceae</taxon>
        <taxon>Aquipluma</taxon>
    </lineage>
</organism>
<evidence type="ECO:0000259" key="7">
    <source>
        <dbReference type="Pfam" id="PF10566"/>
    </source>
</evidence>
<dbReference type="Gene3D" id="2.70.98.10">
    <property type="match status" value="1"/>
</dbReference>
<feature type="signal peptide" evidence="6">
    <location>
        <begin position="1"/>
        <end position="22"/>
    </location>
</feature>
<dbReference type="KEGG" id="anf:AQPE_1063"/>
<keyword evidence="6" id="KW-0732">Signal</keyword>
<dbReference type="Gene3D" id="3.20.20.70">
    <property type="entry name" value="Aldolase class I"/>
    <property type="match status" value="1"/>
</dbReference>
<evidence type="ECO:0000256" key="3">
    <source>
        <dbReference type="ARBA" id="ARBA00022801"/>
    </source>
</evidence>
<reference evidence="10" key="1">
    <citation type="journal article" date="2020" name="Int. J. Syst. Evol. Microbiol.">
        <title>Aquipluma nitroreducens gen. nov. sp. nov., a novel facultatively anaerobic bacterium isolated from a freshwater lake.</title>
        <authorList>
            <person name="Watanabe M."/>
            <person name="Kojima H."/>
            <person name="Fukui M."/>
        </authorList>
    </citation>
    <scope>NUCLEOTIDE SEQUENCE</scope>
    <source>
        <strain evidence="10">MeG22</strain>
    </source>
</reference>
<dbReference type="SUPFAM" id="SSF51445">
    <property type="entry name" value="(Trans)glycosidases"/>
    <property type="match status" value="1"/>
</dbReference>
<dbReference type="Proteomes" id="UP001193389">
    <property type="component" value="Chromosome"/>
</dbReference>
<dbReference type="InterPro" id="IPR014718">
    <property type="entry name" value="GH-type_carb-bd"/>
</dbReference>
<keyword evidence="4" id="KW-0106">Calcium</keyword>
<dbReference type="Pfam" id="PF10566">
    <property type="entry name" value="Glyco_hydro_97"/>
    <property type="match status" value="1"/>
</dbReference>
<dbReference type="GO" id="GO:0016798">
    <property type="term" value="F:hydrolase activity, acting on glycosyl bonds"/>
    <property type="evidence" value="ECO:0007669"/>
    <property type="project" value="UniProtKB-KW"/>
</dbReference>
<dbReference type="GO" id="GO:0030246">
    <property type="term" value="F:carbohydrate binding"/>
    <property type="evidence" value="ECO:0007669"/>
    <property type="project" value="InterPro"/>
</dbReference>
<dbReference type="InterPro" id="IPR029483">
    <property type="entry name" value="GH97_C"/>
</dbReference>